<dbReference type="RefSeq" id="WP_146578586.1">
    <property type="nucleotide sequence ID" value="NZ_SJPM01000006.1"/>
</dbReference>
<evidence type="ECO:0000313" key="3">
    <source>
        <dbReference type="Proteomes" id="UP000316213"/>
    </source>
</evidence>
<reference evidence="2 3" key="1">
    <citation type="submission" date="2019-02" db="EMBL/GenBank/DDBJ databases">
        <title>Deep-cultivation of Planctomycetes and their phenomic and genomic characterization uncovers novel biology.</title>
        <authorList>
            <person name="Wiegand S."/>
            <person name="Jogler M."/>
            <person name="Boedeker C."/>
            <person name="Pinto D."/>
            <person name="Vollmers J."/>
            <person name="Rivas-Marin E."/>
            <person name="Kohn T."/>
            <person name="Peeters S.H."/>
            <person name="Heuer A."/>
            <person name="Rast P."/>
            <person name="Oberbeckmann S."/>
            <person name="Bunk B."/>
            <person name="Jeske O."/>
            <person name="Meyerdierks A."/>
            <person name="Storesund J.E."/>
            <person name="Kallscheuer N."/>
            <person name="Luecker S."/>
            <person name="Lage O.M."/>
            <person name="Pohl T."/>
            <person name="Merkel B.J."/>
            <person name="Hornburger P."/>
            <person name="Mueller R.-W."/>
            <person name="Bruemmer F."/>
            <person name="Labrenz M."/>
            <person name="Spormann A.M."/>
            <person name="Op Den Camp H."/>
            <person name="Overmann J."/>
            <person name="Amann R."/>
            <person name="Jetten M.S.M."/>
            <person name="Mascher T."/>
            <person name="Medema M.H."/>
            <person name="Devos D.P."/>
            <person name="Kaster A.-K."/>
            <person name="Ovreas L."/>
            <person name="Rohde M."/>
            <person name="Galperin M.Y."/>
            <person name="Jogler C."/>
        </authorList>
    </citation>
    <scope>NUCLEOTIDE SEQUENCE [LARGE SCALE GENOMIC DNA]</scope>
    <source>
        <strain evidence="2 3">Pla100</strain>
    </source>
</reference>
<dbReference type="Gene3D" id="2.60.120.10">
    <property type="entry name" value="Jelly Rolls"/>
    <property type="match status" value="1"/>
</dbReference>
<gene>
    <name evidence="2" type="ORF">Pla100_31620</name>
</gene>
<evidence type="ECO:0000259" key="1">
    <source>
        <dbReference type="Pfam" id="PF07883"/>
    </source>
</evidence>
<keyword evidence="3" id="KW-1185">Reference proteome</keyword>
<name>A0A5C6A8Z9_9BACT</name>
<sequence>MVSAQIIDLTAIPPVDCPCGQARRALADYSPFPGTVHLTEISRSAVAHHHRDHTEIYVVLECEPDAAIELDGQTHPVRPLTLIAIPPGVVHRAIGEMKVLIVCHPEFDPADEHTVTSRTKIPIRTYTSEQEDHSLQ</sequence>
<dbReference type="InterPro" id="IPR013096">
    <property type="entry name" value="Cupin_2"/>
</dbReference>
<dbReference type="AlphaFoldDB" id="A0A5C6A8Z9"/>
<proteinExistence type="predicted"/>
<protein>
    <submittedName>
        <fullName evidence="2">Cupin domain protein</fullName>
    </submittedName>
</protein>
<dbReference type="SUPFAM" id="SSF51182">
    <property type="entry name" value="RmlC-like cupins"/>
    <property type="match status" value="1"/>
</dbReference>
<dbReference type="OrthoDB" id="287918at2"/>
<dbReference type="CDD" id="cd20295">
    <property type="entry name" value="cupin_Pac13-like"/>
    <property type="match status" value="1"/>
</dbReference>
<dbReference type="InterPro" id="IPR011051">
    <property type="entry name" value="RmlC_Cupin_sf"/>
</dbReference>
<dbReference type="Pfam" id="PF07883">
    <property type="entry name" value="Cupin_2"/>
    <property type="match status" value="1"/>
</dbReference>
<dbReference type="InterPro" id="IPR014710">
    <property type="entry name" value="RmlC-like_jellyroll"/>
</dbReference>
<dbReference type="EMBL" id="SJPM01000006">
    <property type="protein sequence ID" value="TWT95521.1"/>
    <property type="molecule type" value="Genomic_DNA"/>
</dbReference>
<organism evidence="2 3">
    <name type="scientific">Neorhodopirellula pilleata</name>
    <dbReference type="NCBI Taxonomy" id="2714738"/>
    <lineage>
        <taxon>Bacteria</taxon>
        <taxon>Pseudomonadati</taxon>
        <taxon>Planctomycetota</taxon>
        <taxon>Planctomycetia</taxon>
        <taxon>Pirellulales</taxon>
        <taxon>Pirellulaceae</taxon>
        <taxon>Neorhodopirellula</taxon>
    </lineage>
</organism>
<accession>A0A5C6A8Z9</accession>
<evidence type="ECO:0000313" key="2">
    <source>
        <dbReference type="EMBL" id="TWT95521.1"/>
    </source>
</evidence>
<feature type="domain" description="Cupin type-2" evidence="1">
    <location>
        <begin position="44"/>
        <end position="94"/>
    </location>
</feature>
<comment type="caution">
    <text evidence="2">The sequence shown here is derived from an EMBL/GenBank/DDBJ whole genome shotgun (WGS) entry which is preliminary data.</text>
</comment>
<dbReference type="Proteomes" id="UP000316213">
    <property type="component" value="Unassembled WGS sequence"/>
</dbReference>